<keyword evidence="2" id="KW-1185">Reference proteome</keyword>
<evidence type="ECO:0000313" key="2">
    <source>
        <dbReference type="Proteomes" id="UP000001822"/>
    </source>
</evidence>
<gene>
    <name evidence="1" type="ordered locus">CHU_0443</name>
</gene>
<dbReference type="RefSeq" id="WP_011583848.1">
    <property type="nucleotide sequence ID" value="NC_008255.1"/>
</dbReference>
<accession>A0A6N4SN98</accession>
<protein>
    <submittedName>
        <fullName evidence="1">Uncharacterized protein</fullName>
    </submittedName>
</protein>
<proteinExistence type="predicted"/>
<dbReference type="Proteomes" id="UP000001822">
    <property type="component" value="Chromosome"/>
</dbReference>
<dbReference type="AlphaFoldDB" id="A0A6N4SN98"/>
<dbReference type="KEGG" id="chu:CHU_0443"/>
<sequence length="137" mass="16143">MAFNKIELIQKLQVLGFPQNELILTFEEFFEGNTYETSIAVNVPYKPPVVEFRGTFEKMLKEGVADNVWIRIVDIEDPEEWIFTDTVYVIGDLTIQQLKEYIKQLHADDIYEGWMYGEPVNAGEYDRSKNVYTIFWD</sequence>
<name>A0A6N4SN98_CYTH3</name>
<dbReference type="OrthoDB" id="7013010at2"/>
<organism evidence="1 2">
    <name type="scientific">Cytophaga hutchinsonii (strain ATCC 33406 / DSM 1761 / CIP 103989 / NBRC 15051 / NCIMB 9469 / D465)</name>
    <dbReference type="NCBI Taxonomy" id="269798"/>
    <lineage>
        <taxon>Bacteria</taxon>
        <taxon>Pseudomonadati</taxon>
        <taxon>Bacteroidota</taxon>
        <taxon>Cytophagia</taxon>
        <taxon>Cytophagales</taxon>
        <taxon>Cytophagaceae</taxon>
        <taxon>Cytophaga</taxon>
    </lineage>
</organism>
<evidence type="ECO:0000313" key="1">
    <source>
        <dbReference type="EMBL" id="ABG57732.1"/>
    </source>
</evidence>
<reference evidence="1 2" key="1">
    <citation type="journal article" date="2007" name="Appl. Environ. Microbiol.">
        <title>Genome sequence of the cellulolytic gliding bacterium Cytophaga hutchinsonii.</title>
        <authorList>
            <person name="Xie G."/>
            <person name="Bruce D.C."/>
            <person name="Challacombe J.F."/>
            <person name="Chertkov O."/>
            <person name="Detter J.C."/>
            <person name="Gilna P."/>
            <person name="Han C.S."/>
            <person name="Lucas S."/>
            <person name="Misra M."/>
            <person name="Myers G.L."/>
            <person name="Richardson P."/>
            <person name="Tapia R."/>
            <person name="Thayer N."/>
            <person name="Thompson L.S."/>
            <person name="Brettin T.S."/>
            <person name="Henrissat B."/>
            <person name="Wilson D.B."/>
            <person name="McBride M.J."/>
        </authorList>
    </citation>
    <scope>NUCLEOTIDE SEQUENCE [LARGE SCALE GENOMIC DNA]</scope>
    <source>
        <strain evidence="2">ATCC 33406 / DSM 1761 / CIP 103989 / NBRC 15051 / NCIMB 9469 / D465</strain>
    </source>
</reference>
<dbReference type="EMBL" id="CP000383">
    <property type="protein sequence ID" value="ABG57732.1"/>
    <property type="molecule type" value="Genomic_DNA"/>
</dbReference>